<dbReference type="CDD" id="cd20733">
    <property type="entry name" value="PoNe_PAAR-like"/>
    <property type="match status" value="1"/>
</dbReference>
<name>A0A6B3LHN3_VIBCL</name>
<dbReference type="EMBL" id="JAAGVX010000003">
    <property type="protein sequence ID" value="NEM93588.1"/>
    <property type="molecule type" value="Genomic_DNA"/>
</dbReference>
<evidence type="ECO:0000313" key="1">
    <source>
        <dbReference type="EMBL" id="NEM93588.1"/>
    </source>
</evidence>
<proteinExistence type="predicted"/>
<gene>
    <name evidence="1" type="ORF">G3T61_05205</name>
</gene>
<dbReference type="AlphaFoldDB" id="A0A6B3LHN3"/>
<dbReference type="InterPro" id="IPR049802">
    <property type="entry name" value="RhsC-like_FIX"/>
</dbReference>
<comment type="caution">
    <text evidence="1">The sequence shown here is derived from an EMBL/GenBank/DDBJ whole genome shotgun (WGS) entry which is preliminary data.</text>
</comment>
<organism evidence="1">
    <name type="scientific">Vibrio cholerae</name>
    <dbReference type="NCBI Taxonomy" id="666"/>
    <lineage>
        <taxon>Bacteria</taxon>
        <taxon>Pseudomonadati</taxon>
        <taxon>Pseudomonadota</taxon>
        <taxon>Gammaproteobacteria</taxon>
        <taxon>Vibrionales</taxon>
        <taxon>Vibrionaceae</taxon>
        <taxon>Vibrio</taxon>
    </lineage>
</organism>
<sequence>MWGNELFQSLYDNLLEAYSSGEDYIKNKAQEVANSAVASVEWIWEALQGDFNENLTTGQIAANAVLGLIPVVDQVLDCRDVIANCKQIHKDKSDTGAWIALCLTLIGLIPTLGSAVKGVLKILFLYIRRAGNDVGIVVRLALKPIFSFLNDPKVKGIIGNKSSKDVMLIVAVQLRELASSINAQQLISLFDNIISVIGSCINKIKPFAPDNVVLSLNYSFSIVKNIRDSAQKPISDILEQVKSLLRRSADEVENEVNQLPTSFKGLPNGAVVHQLDESVAAIDPKFIRMTNAQKGLYGEIISDNFMLNRRFKNMLPEDRQVRTMADKPRGRGIDGIYENLAPPPPFVITETKYRTESGKFIDDDGLAKDSVLSMTKHSGKQMSDEWVEKRLADELSASDLRKIRVQGYDKWLMIVDDSGKVVNVTKLDADANAVKQIL</sequence>
<accession>A0A6B3LHN3</accession>
<protein>
    <submittedName>
        <fullName evidence="1">Uncharacterized protein</fullName>
    </submittedName>
</protein>
<reference evidence="1" key="1">
    <citation type="submission" date="2020-02" db="EMBL/GenBank/DDBJ databases">
        <title>Genome Announcements.</title>
        <authorList>
            <person name="Abdulabbas H.T."/>
            <person name="Bunyan I.A."/>
            <person name="Abdul-Lateef L.A."/>
        </authorList>
    </citation>
    <scope>NUCLEOTIDE SEQUENCE</scope>
    <source>
        <strain evidence="1">NAG1</strain>
    </source>
</reference>
<dbReference type="RefSeq" id="WP_000264537.1">
    <property type="nucleotide sequence ID" value="NZ_AP024968.1"/>
</dbReference>
<dbReference type="CDD" id="cd20746">
    <property type="entry name" value="FIX_Ntox15_NUC_DUF4112_RhsA-like"/>
    <property type="match status" value="1"/>
</dbReference>